<dbReference type="EMBL" id="CP119945">
    <property type="protein sequence ID" value="WFC99718.1"/>
    <property type="molecule type" value="Genomic_DNA"/>
</dbReference>
<keyword evidence="6" id="KW-1133">Transmembrane helix</keyword>
<keyword evidence="9" id="KW-1185">Reference proteome</keyword>
<dbReference type="GO" id="GO:0006862">
    <property type="term" value="P:nucleotide transport"/>
    <property type="evidence" value="ECO:0007669"/>
    <property type="project" value="InterPro"/>
</dbReference>
<sequence length="384" mass="42159">MASTSSAETSSYFGSNAVDHAFAGMAAGTIATLCMNPLDLVKTRFQVNDTAFSVNPAERSWFYQKVHARRPAWFLLGGKPGVDILDALRGIVRKDGLVGLYRGVVPNIVGNASSWGLYFLFYTRIKEYMSGDTSMQNGQPLNAAQHLAAATGSGVITAILTNPIWVVKTRMFTTQANSTQHPPSTAGTHSATSVPHLAGTPGIANGSRQAPVVYRGLIDGLVRTTREEGLRGLYKGVGLAVIGVSNGAVQFMAYEQLKQWRCKQQLNRTTDLHHYSRGELDQVKLSNTEYTILSGAAKLFAITLTYPYQVVRARVQTQAVAHRYPNAWVCMQRTFREEGLRGFYRGFATNAIRILPSTCVTFVAYENISWALRRAAASRHAEQR</sequence>
<dbReference type="InterPro" id="IPR044712">
    <property type="entry name" value="SLC25A32-like"/>
</dbReference>
<evidence type="ECO:0000256" key="1">
    <source>
        <dbReference type="ARBA" id="ARBA00004141"/>
    </source>
</evidence>
<keyword evidence="3" id="KW-0813">Transport</keyword>
<evidence type="ECO:0000256" key="2">
    <source>
        <dbReference type="ARBA" id="ARBA00006375"/>
    </source>
</evidence>
<dbReference type="SUPFAM" id="SSF103506">
    <property type="entry name" value="Mitochondrial carrier"/>
    <property type="match status" value="1"/>
</dbReference>
<gene>
    <name evidence="8" type="primary">FLX1</name>
    <name evidence="8" type="ORF">MYAM1_002463</name>
</gene>
<dbReference type="AlphaFoldDB" id="A0AAJ6CIC3"/>
<dbReference type="PANTHER" id="PTHR45683">
    <property type="entry name" value="MITOCHONDRIAL NICOTINAMIDE ADENINE DINUCLEOTIDE TRANSPORTER 1-RELATED-RELATED"/>
    <property type="match status" value="1"/>
</dbReference>
<organism evidence="8 9">
    <name type="scientific">Malassezia yamatoensis</name>
    <dbReference type="NCBI Taxonomy" id="253288"/>
    <lineage>
        <taxon>Eukaryota</taxon>
        <taxon>Fungi</taxon>
        <taxon>Dikarya</taxon>
        <taxon>Basidiomycota</taxon>
        <taxon>Ustilaginomycotina</taxon>
        <taxon>Malasseziomycetes</taxon>
        <taxon>Malasseziales</taxon>
        <taxon>Malasseziaceae</taxon>
        <taxon>Malassezia</taxon>
    </lineage>
</organism>
<dbReference type="GO" id="GO:0055085">
    <property type="term" value="P:transmembrane transport"/>
    <property type="evidence" value="ECO:0007669"/>
    <property type="project" value="InterPro"/>
</dbReference>
<dbReference type="Proteomes" id="UP001219567">
    <property type="component" value="Chromosome 3"/>
</dbReference>
<dbReference type="Pfam" id="PF00153">
    <property type="entry name" value="Mito_carr"/>
    <property type="match status" value="3"/>
</dbReference>
<reference evidence="8 9" key="1">
    <citation type="submission" date="2023-03" db="EMBL/GenBank/DDBJ databases">
        <title>Mating type loci evolution in Malassezia.</title>
        <authorList>
            <person name="Coelho M.A."/>
        </authorList>
    </citation>
    <scope>NUCLEOTIDE SEQUENCE [LARGE SCALE GENOMIC DNA]</scope>
    <source>
        <strain evidence="8 9">CBS 9725</strain>
    </source>
</reference>
<evidence type="ECO:0000313" key="8">
    <source>
        <dbReference type="EMBL" id="WFC99718.1"/>
    </source>
</evidence>
<keyword evidence="7" id="KW-0472">Membrane</keyword>
<proteinExistence type="inferred from homology"/>
<dbReference type="InterPro" id="IPR023395">
    <property type="entry name" value="MCP_dom_sf"/>
</dbReference>
<protein>
    <submittedName>
        <fullName evidence="8">Mitochondrial FAD carrier protein flx1</fullName>
    </submittedName>
</protein>
<keyword evidence="5" id="KW-0677">Repeat</keyword>
<dbReference type="Gene3D" id="1.50.40.10">
    <property type="entry name" value="Mitochondrial carrier domain"/>
    <property type="match status" value="2"/>
</dbReference>
<evidence type="ECO:0000256" key="3">
    <source>
        <dbReference type="ARBA" id="ARBA00022448"/>
    </source>
</evidence>
<keyword evidence="4" id="KW-0812">Transmembrane</keyword>
<evidence type="ECO:0000256" key="4">
    <source>
        <dbReference type="ARBA" id="ARBA00022692"/>
    </source>
</evidence>
<evidence type="ECO:0000313" key="9">
    <source>
        <dbReference type="Proteomes" id="UP001219567"/>
    </source>
</evidence>
<dbReference type="GO" id="GO:0016020">
    <property type="term" value="C:membrane"/>
    <property type="evidence" value="ECO:0007669"/>
    <property type="project" value="UniProtKB-SubCell"/>
</dbReference>
<dbReference type="InterPro" id="IPR018108">
    <property type="entry name" value="MCP_transmembrane"/>
</dbReference>
<accession>A0AAJ6CIC3</accession>
<comment type="subcellular location">
    <subcellularLocation>
        <location evidence="1">Membrane</location>
        <topology evidence="1">Multi-pass membrane protein</topology>
    </subcellularLocation>
</comment>
<evidence type="ECO:0000256" key="7">
    <source>
        <dbReference type="ARBA" id="ARBA00023136"/>
    </source>
</evidence>
<comment type="similarity">
    <text evidence="2">Belongs to the mitochondrial carrier (TC 2.A.29) family.</text>
</comment>
<evidence type="ECO:0000256" key="5">
    <source>
        <dbReference type="ARBA" id="ARBA00022737"/>
    </source>
</evidence>
<name>A0AAJ6CIC3_9BASI</name>
<evidence type="ECO:0000256" key="6">
    <source>
        <dbReference type="ARBA" id="ARBA00022989"/>
    </source>
</evidence>